<dbReference type="EMBL" id="CP036339">
    <property type="protein sequence ID" value="QDT74611.1"/>
    <property type="molecule type" value="Genomic_DNA"/>
</dbReference>
<keyword evidence="1" id="KW-0472">Membrane</keyword>
<evidence type="ECO:0000259" key="2">
    <source>
        <dbReference type="Pfam" id="PF13559"/>
    </source>
</evidence>
<keyword evidence="4" id="KW-1185">Reference proteome</keyword>
<gene>
    <name evidence="3" type="ORF">I41_38080</name>
</gene>
<feature type="domain" description="Protein-glutamine gamma-glutamyltransferase-like C-terminal" evidence="2">
    <location>
        <begin position="135"/>
        <end position="203"/>
    </location>
</feature>
<dbReference type="Proteomes" id="UP000317909">
    <property type="component" value="Chromosome"/>
</dbReference>
<accession>A0A517U1V9</accession>
<organism evidence="3 4">
    <name type="scientific">Lacipirellula limnantheis</name>
    <dbReference type="NCBI Taxonomy" id="2528024"/>
    <lineage>
        <taxon>Bacteria</taxon>
        <taxon>Pseudomonadati</taxon>
        <taxon>Planctomycetota</taxon>
        <taxon>Planctomycetia</taxon>
        <taxon>Pirellulales</taxon>
        <taxon>Lacipirellulaceae</taxon>
        <taxon>Lacipirellula</taxon>
    </lineage>
</organism>
<name>A0A517U1V9_9BACT</name>
<evidence type="ECO:0000256" key="1">
    <source>
        <dbReference type="SAM" id="Phobius"/>
    </source>
</evidence>
<dbReference type="RefSeq" id="WP_145434326.1">
    <property type="nucleotide sequence ID" value="NZ_CP036339.1"/>
</dbReference>
<protein>
    <recommendedName>
        <fullName evidence="2">Protein-glutamine gamma-glutamyltransferase-like C-terminal domain-containing protein</fullName>
    </recommendedName>
</protein>
<evidence type="ECO:0000313" key="3">
    <source>
        <dbReference type="EMBL" id="QDT74611.1"/>
    </source>
</evidence>
<sequence>MNSSFPAPDDIRDTARLVLERPEFQVETPPPGGEQLLQFLEWLIRLLLRPFVWLFNAMEGFPEPLRWLIVVALFLLLVALLGHIFYTVFSVLRSPSRKTALIDVARGNELQPADFEKLADEAAADRDYIGAVRCLFRAALVSLQQREQRRLRPGITNREILSRLRDARLVDAMRLFVETIDSGWYGRQPCGEGEYRRCREAYQQLRGQGEARRHA</sequence>
<feature type="transmembrane region" description="Helical" evidence="1">
    <location>
        <begin position="67"/>
        <end position="89"/>
    </location>
</feature>
<dbReference type="InterPro" id="IPR025403">
    <property type="entry name" value="TgpA-like_C"/>
</dbReference>
<dbReference type="AlphaFoldDB" id="A0A517U1V9"/>
<proteinExistence type="predicted"/>
<keyword evidence="1" id="KW-0812">Transmembrane</keyword>
<reference evidence="3 4" key="1">
    <citation type="submission" date="2019-02" db="EMBL/GenBank/DDBJ databases">
        <title>Deep-cultivation of Planctomycetes and their phenomic and genomic characterization uncovers novel biology.</title>
        <authorList>
            <person name="Wiegand S."/>
            <person name="Jogler M."/>
            <person name="Boedeker C."/>
            <person name="Pinto D."/>
            <person name="Vollmers J."/>
            <person name="Rivas-Marin E."/>
            <person name="Kohn T."/>
            <person name="Peeters S.H."/>
            <person name="Heuer A."/>
            <person name="Rast P."/>
            <person name="Oberbeckmann S."/>
            <person name="Bunk B."/>
            <person name="Jeske O."/>
            <person name="Meyerdierks A."/>
            <person name="Storesund J.E."/>
            <person name="Kallscheuer N."/>
            <person name="Luecker S."/>
            <person name="Lage O.M."/>
            <person name="Pohl T."/>
            <person name="Merkel B.J."/>
            <person name="Hornburger P."/>
            <person name="Mueller R.-W."/>
            <person name="Bruemmer F."/>
            <person name="Labrenz M."/>
            <person name="Spormann A.M."/>
            <person name="Op den Camp H."/>
            <person name="Overmann J."/>
            <person name="Amann R."/>
            <person name="Jetten M.S.M."/>
            <person name="Mascher T."/>
            <person name="Medema M.H."/>
            <person name="Devos D.P."/>
            <person name="Kaster A.-K."/>
            <person name="Ovreas L."/>
            <person name="Rohde M."/>
            <person name="Galperin M.Y."/>
            <person name="Jogler C."/>
        </authorList>
    </citation>
    <scope>NUCLEOTIDE SEQUENCE [LARGE SCALE GENOMIC DNA]</scope>
    <source>
        <strain evidence="3 4">I41</strain>
    </source>
</reference>
<keyword evidence="1" id="KW-1133">Transmembrane helix</keyword>
<evidence type="ECO:0000313" key="4">
    <source>
        <dbReference type="Proteomes" id="UP000317909"/>
    </source>
</evidence>
<dbReference type="Pfam" id="PF13559">
    <property type="entry name" value="DUF4129"/>
    <property type="match status" value="1"/>
</dbReference>
<dbReference type="KEGG" id="llh:I41_38080"/>
<dbReference type="OrthoDB" id="272039at2"/>